<proteinExistence type="predicted"/>
<organism evidence="2 3">
    <name type="scientific">Sphingomonas changnyeongensis</name>
    <dbReference type="NCBI Taxonomy" id="2698679"/>
    <lineage>
        <taxon>Bacteria</taxon>
        <taxon>Pseudomonadati</taxon>
        <taxon>Pseudomonadota</taxon>
        <taxon>Alphaproteobacteria</taxon>
        <taxon>Sphingomonadales</taxon>
        <taxon>Sphingomonadaceae</taxon>
        <taxon>Sphingomonas</taxon>
    </lineage>
</organism>
<dbReference type="KEGG" id="schy:GVO57_08955"/>
<sequence>MTKFLFTGVIALAAAAAAMPASAQPMGDWGGRGPGRGAGIERQLDRIAFRIERGERNGALTRGESRRLRGQLNDISRLERRYSFNGIDRREWQDLNRRIAVLENRVWRQKRDDDVRRW</sequence>
<feature type="chain" id="PRO_5031069061" evidence="1">
    <location>
        <begin position="24"/>
        <end position="118"/>
    </location>
</feature>
<name>A0A7Z2NW51_9SPHN</name>
<keyword evidence="3" id="KW-1185">Reference proteome</keyword>
<dbReference type="EMBL" id="CP047895">
    <property type="protein sequence ID" value="QHL90921.1"/>
    <property type="molecule type" value="Genomic_DNA"/>
</dbReference>
<dbReference type="Proteomes" id="UP000464468">
    <property type="component" value="Chromosome"/>
</dbReference>
<evidence type="ECO:0000313" key="3">
    <source>
        <dbReference type="Proteomes" id="UP000464468"/>
    </source>
</evidence>
<feature type="signal peptide" evidence="1">
    <location>
        <begin position="1"/>
        <end position="23"/>
    </location>
</feature>
<accession>A0A7Z2NW51</accession>
<dbReference type="AlphaFoldDB" id="A0A7Z2NW51"/>
<protein>
    <submittedName>
        <fullName evidence="2">Uncharacterized protein</fullName>
    </submittedName>
</protein>
<keyword evidence="1" id="KW-0732">Signal</keyword>
<dbReference type="RefSeq" id="WP_160592851.1">
    <property type="nucleotide sequence ID" value="NZ_CP047895.1"/>
</dbReference>
<gene>
    <name evidence="2" type="ORF">GVO57_08955</name>
</gene>
<evidence type="ECO:0000256" key="1">
    <source>
        <dbReference type="SAM" id="SignalP"/>
    </source>
</evidence>
<reference evidence="2 3" key="1">
    <citation type="submission" date="2020-01" db="EMBL/GenBank/DDBJ databases">
        <title>Sphingomonas sp. C33 whole genome sequece.</title>
        <authorList>
            <person name="Park C."/>
        </authorList>
    </citation>
    <scope>NUCLEOTIDE SEQUENCE [LARGE SCALE GENOMIC DNA]</scope>
    <source>
        <strain evidence="2 3">C33</strain>
    </source>
</reference>
<evidence type="ECO:0000313" key="2">
    <source>
        <dbReference type="EMBL" id="QHL90921.1"/>
    </source>
</evidence>